<comment type="caution">
    <text evidence="10">The sequence shown here is derived from an EMBL/GenBank/DDBJ whole genome shotgun (WGS) entry which is preliminary data.</text>
</comment>
<sequence length="658" mass="69658">MEESGRAVTSGDSPDLSLQLRAGAMSSTRCKPLHRSLPAQTSCRSLSDWSAARFSAGSSPLVVKHTAPACRPCGSYGISFVLCVASLVLALSSLCTLFSPPAVSTSPLSSGLFLHAAALHSRTQSIARRVPLPSNPPAVASAVPLSASRLPSYRPPAPEEDPDATSARSPLAAVATGAWWPKRWLLSLKLGPRGDVASEDSDRLASPRSFAAGAAESAKDTAPGIAHDAEETAEKAVDEAGNSLCVVKRRVWTAANRAAQTLAPRSAFAKRLTSALVARLTVQSLLYPVDVVRCRRAQGMAFKDIPVGALYNGCLTLLTLAEVPYCLLCLTLQTQAQKLLAKHAGKLPTVANLFLSAVAADSVGTLYKTPFDCAKGLLQRGKVDSPQEAAREVLKDDAAILRAQYKGFYAQVLRDASYRVLNGQTMQALRRVIAARQQAALQSGDTTAFGAGLVAKVTAKLGLGSEPRGAPTLGERLGGKLNWATDLLLHGVQRQAEGFRNIAAKLTHWRTPGANRQRENELVEQADVAAQRGEGTPPVAATPSGTLRPPSSAPTTLAVGLISGTLTSLFTSPLEAARRYIVARNKDEADDVTATRLQGLLGVCRALYELAQQEGIMSGWLKSAPRRMLVAGPCTALSALIFEGTSRTLNHWFPDVEK</sequence>
<keyword evidence="5" id="KW-0677">Repeat</keyword>
<evidence type="ECO:0000313" key="10">
    <source>
        <dbReference type="EMBL" id="PFH31806.1"/>
    </source>
</evidence>
<dbReference type="Proteomes" id="UP000224006">
    <property type="component" value="Chromosome XII"/>
</dbReference>
<dbReference type="AlphaFoldDB" id="A0A2A9M7D7"/>
<dbReference type="GO" id="GO:0016020">
    <property type="term" value="C:membrane"/>
    <property type="evidence" value="ECO:0007669"/>
    <property type="project" value="UniProtKB-SubCell"/>
</dbReference>
<keyword evidence="11" id="KW-1185">Reference proteome</keyword>
<name>A0A2A9M7D7_BESBE</name>
<evidence type="ECO:0000256" key="8">
    <source>
        <dbReference type="PROSITE-ProRule" id="PRU00282"/>
    </source>
</evidence>
<evidence type="ECO:0000256" key="5">
    <source>
        <dbReference type="ARBA" id="ARBA00022737"/>
    </source>
</evidence>
<proteinExistence type="inferred from homology"/>
<dbReference type="PANTHER" id="PTHR45667">
    <property type="entry name" value="S-ADENOSYLMETHIONINE MITOCHONDRIAL CARRIER PROTEIN"/>
    <property type="match status" value="1"/>
</dbReference>
<dbReference type="EMBL" id="NWUJ01000013">
    <property type="protein sequence ID" value="PFH31806.1"/>
    <property type="molecule type" value="Genomic_DNA"/>
</dbReference>
<dbReference type="KEGG" id="bbes:BESB_022980"/>
<evidence type="ECO:0000256" key="3">
    <source>
        <dbReference type="ARBA" id="ARBA00022448"/>
    </source>
</evidence>
<keyword evidence="6" id="KW-1133">Transmembrane helix</keyword>
<feature type="region of interest" description="Disordered" evidence="9">
    <location>
        <begin position="531"/>
        <end position="552"/>
    </location>
</feature>
<dbReference type="OrthoDB" id="333010at2759"/>
<keyword evidence="3" id="KW-0813">Transport</keyword>
<evidence type="ECO:0000256" key="1">
    <source>
        <dbReference type="ARBA" id="ARBA00004141"/>
    </source>
</evidence>
<evidence type="ECO:0000256" key="2">
    <source>
        <dbReference type="ARBA" id="ARBA00006375"/>
    </source>
</evidence>
<dbReference type="RefSeq" id="XP_029215815.1">
    <property type="nucleotide sequence ID" value="XM_029361000.1"/>
</dbReference>
<dbReference type="InterPro" id="IPR023395">
    <property type="entry name" value="MCP_dom_sf"/>
</dbReference>
<evidence type="ECO:0000256" key="7">
    <source>
        <dbReference type="ARBA" id="ARBA00023136"/>
    </source>
</evidence>
<dbReference type="VEuPathDB" id="ToxoDB:BESB_022980"/>
<gene>
    <name evidence="10" type="ORF">BESB_022980</name>
</gene>
<dbReference type="PROSITE" id="PS50920">
    <property type="entry name" value="SOLCAR"/>
    <property type="match status" value="1"/>
</dbReference>
<comment type="subcellular location">
    <subcellularLocation>
        <location evidence="1">Membrane</location>
        <topology evidence="1">Multi-pass membrane protein</topology>
    </subcellularLocation>
</comment>
<dbReference type="Pfam" id="PF00153">
    <property type="entry name" value="Mito_carr"/>
    <property type="match status" value="1"/>
</dbReference>
<keyword evidence="4 8" id="KW-0812">Transmembrane</keyword>
<dbReference type="InterPro" id="IPR018108">
    <property type="entry name" value="MCP_transmembrane"/>
</dbReference>
<accession>A0A2A9M7D7</accession>
<evidence type="ECO:0000256" key="9">
    <source>
        <dbReference type="SAM" id="MobiDB-lite"/>
    </source>
</evidence>
<feature type="repeat" description="Solcar" evidence="8">
    <location>
        <begin position="551"/>
        <end position="648"/>
    </location>
</feature>
<evidence type="ECO:0000256" key="6">
    <source>
        <dbReference type="ARBA" id="ARBA00022989"/>
    </source>
</evidence>
<keyword evidence="7 8" id="KW-0472">Membrane</keyword>
<reference evidence="10 11" key="1">
    <citation type="submission" date="2017-09" db="EMBL/GenBank/DDBJ databases">
        <title>Genome sequencing of Besnoitia besnoiti strain Bb-Ger1.</title>
        <authorList>
            <person name="Schares G."/>
            <person name="Venepally P."/>
            <person name="Lorenzi H.A."/>
        </authorList>
    </citation>
    <scope>NUCLEOTIDE SEQUENCE [LARGE SCALE GENOMIC DNA]</scope>
    <source>
        <strain evidence="10 11">Bb-Ger1</strain>
    </source>
</reference>
<dbReference type="SUPFAM" id="SSF103506">
    <property type="entry name" value="Mitochondrial carrier"/>
    <property type="match status" value="1"/>
</dbReference>
<comment type="similarity">
    <text evidence="2">Belongs to the mitochondrial carrier (TC 2.A.29) family.</text>
</comment>
<protein>
    <submittedName>
        <fullName evidence="10">Carrier superfamily protein</fullName>
    </submittedName>
</protein>
<dbReference type="GeneID" id="40307358"/>
<organism evidence="10 11">
    <name type="scientific">Besnoitia besnoiti</name>
    <name type="common">Apicomplexan protozoan</name>
    <dbReference type="NCBI Taxonomy" id="94643"/>
    <lineage>
        <taxon>Eukaryota</taxon>
        <taxon>Sar</taxon>
        <taxon>Alveolata</taxon>
        <taxon>Apicomplexa</taxon>
        <taxon>Conoidasida</taxon>
        <taxon>Coccidia</taxon>
        <taxon>Eucoccidiorida</taxon>
        <taxon>Eimeriorina</taxon>
        <taxon>Sarcocystidae</taxon>
        <taxon>Besnoitia</taxon>
    </lineage>
</organism>
<dbReference type="Gene3D" id="1.50.40.10">
    <property type="entry name" value="Mitochondrial carrier domain"/>
    <property type="match status" value="2"/>
</dbReference>
<evidence type="ECO:0000313" key="11">
    <source>
        <dbReference type="Proteomes" id="UP000224006"/>
    </source>
</evidence>
<evidence type="ECO:0000256" key="4">
    <source>
        <dbReference type="ARBA" id="ARBA00022692"/>
    </source>
</evidence>